<dbReference type="InterPro" id="IPR048301">
    <property type="entry name" value="NucS_C"/>
</dbReference>
<sequence length="289" mass="33080">MSVIGLRELKFDRESELESILIGNPRLVEEGLSIIDTQVMTNNGRLDILGLDNGNALVVIELKIEESDDMLWQTLDYYDWVSRNIDSIKRMYPDFAIDYNQTPRLMLIAPGFSDTIKRRAVYLEPSVELQEYKYLAAGDGRGMLISPVSLPSAPGDEMPESRNTPEKLVEYITNKESRELCQQVIERVKSIGASIQVLSRKYHIAFYIKGSRFVSLSPRREFFWLGTYIGEEWKSTKIETEEDFDNISEEVKISFRKLEGNLALGQVKEHEIKEQEAEEELSPGNDGRG</sequence>
<dbReference type="Gene3D" id="3.40.1350.10">
    <property type="match status" value="1"/>
</dbReference>
<organism evidence="4">
    <name type="scientific">marine sediment metagenome</name>
    <dbReference type="NCBI Taxonomy" id="412755"/>
    <lineage>
        <taxon>unclassified sequences</taxon>
        <taxon>metagenomes</taxon>
        <taxon>ecological metagenomes</taxon>
    </lineage>
</organism>
<dbReference type="Pfam" id="PF01939">
    <property type="entry name" value="NucS_C"/>
    <property type="match status" value="1"/>
</dbReference>
<evidence type="ECO:0000313" key="4">
    <source>
        <dbReference type="EMBL" id="KKN26227.1"/>
    </source>
</evidence>
<dbReference type="PANTHER" id="PTHR38814">
    <property type="entry name" value="ENDONUCLEASE NUCS"/>
    <property type="match status" value="1"/>
</dbReference>
<dbReference type="InterPro" id="IPR011856">
    <property type="entry name" value="tRNA_endonuc-like_dom_sf"/>
</dbReference>
<accession>A0A0F9PNN9</accession>
<comment type="caution">
    <text evidence="4">The sequence shown here is derived from an EMBL/GenBank/DDBJ whole genome shotgun (WGS) entry which is preliminary data.</text>
</comment>
<keyword evidence="1" id="KW-0238">DNA-binding</keyword>
<dbReference type="PANTHER" id="PTHR38814:SF1">
    <property type="entry name" value="ENDONUCLEASE NUCS"/>
    <property type="match status" value="1"/>
</dbReference>
<name>A0A0F9PNN9_9ZZZZ</name>
<evidence type="ECO:0000259" key="3">
    <source>
        <dbReference type="Pfam" id="PF01939"/>
    </source>
</evidence>
<gene>
    <name evidence="4" type="ORF">LCGC14_0876900</name>
</gene>
<evidence type="ECO:0000256" key="2">
    <source>
        <dbReference type="SAM" id="MobiDB-lite"/>
    </source>
</evidence>
<dbReference type="EMBL" id="LAZR01002737">
    <property type="protein sequence ID" value="KKN26227.1"/>
    <property type="molecule type" value="Genomic_DNA"/>
</dbReference>
<protein>
    <recommendedName>
        <fullName evidence="3">Endonuclease NucS C-terminal domain-containing protein</fullName>
    </recommendedName>
</protein>
<dbReference type="GO" id="GO:0004519">
    <property type="term" value="F:endonuclease activity"/>
    <property type="evidence" value="ECO:0007669"/>
    <property type="project" value="InterPro"/>
</dbReference>
<reference evidence="4" key="1">
    <citation type="journal article" date="2015" name="Nature">
        <title>Complex archaea that bridge the gap between prokaryotes and eukaryotes.</title>
        <authorList>
            <person name="Spang A."/>
            <person name="Saw J.H."/>
            <person name="Jorgensen S.L."/>
            <person name="Zaremba-Niedzwiedzka K."/>
            <person name="Martijn J."/>
            <person name="Lind A.E."/>
            <person name="van Eijk R."/>
            <person name="Schleper C."/>
            <person name="Guy L."/>
            <person name="Ettema T.J."/>
        </authorList>
    </citation>
    <scope>NUCLEOTIDE SEQUENCE</scope>
</reference>
<dbReference type="CDD" id="cd22341">
    <property type="entry name" value="NucS-like"/>
    <property type="match status" value="1"/>
</dbReference>
<dbReference type="AlphaFoldDB" id="A0A0F9PNN9"/>
<feature type="region of interest" description="Disordered" evidence="2">
    <location>
        <begin position="269"/>
        <end position="289"/>
    </location>
</feature>
<feature type="domain" description="Endonuclease NucS C-terminal" evidence="3">
    <location>
        <begin position="14"/>
        <end position="68"/>
    </location>
</feature>
<evidence type="ECO:0000256" key="1">
    <source>
        <dbReference type="ARBA" id="ARBA00023125"/>
    </source>
</evidence>
<dbReference type="GO" id="GO:0003677">
    <property type="term" value="F:DNA binding"/>
    <property type="evidence" value="ECO:0007669"/>
    <property type="project" value="UniProtKB-KW"/>
</dbReference>
<dbReference type="InterPro" id="IPR002793">
    <property type="entry name" value="Endonuclease_NucS"/>
</dbReference>
<proteinExistence type="predicted"/>